<gene>
    <name evidence="2" type="ORF">KME15_06315</name>
</gene>
<proteinExistence type="predicted"/>
<dbReference type="InterPro" id="IPR029063">
    <property type="entry name" value="SAM-dependent_MTases_sf"/>
</dbReference>
<dbReference type="PANTHER" id="PTHR43861:SF3">
    <property type="entry name" value="PUTATIVE (AFU_ORTHOLOGUE AFUA_2G14390)-RELATED"/>
    <property type="match status" value="1"/>
</dbReference>
<protein>
    <submittedName>
        <fullName evidence="2">Class I SAM-dependent methyltransferase</fullName>
    </submittedName>
</protein>
<accession>A0A951QAI8</accession>
<name>A0A951QAI8_9CYAN</name>
<dbReference type="AlphaFoldDB" id="A0A951QAI8"/>
<dbReference type="GO" id="GO:0032259">
    <property type="term" value="P:methylation"/>
    <property type="evidence" value="ECO:0007669"/>
    <property type="project" value="UniProtKB-KW"/>
</dbReference>
<sequence length="301" mass="34041">MQQLTNCPVCDSTSIRFQFMAGEARHPYDPLKWSVYGCEDCGLVFANPRPTWQELSDYHKPDFQCYNAIDEDEEAFYEEALKSGEFRHIPVPVGKRLLDVGCGGGSFLRIFKRLGVAVTKGVEPSEAAAAAGRANGTDIFTGTLEDYLEQVGSEEKFDVIMCSHVLGSTPRPVETLDAMRQLLAPDGYICVYVPNAECDSAQEMGWRWHSFDFPYNLIQYKSKTLALAGERAGLTVKRHYTYSLPASVTYSICLHNRYKWFIPHKVTRWFLSEESVKRIAQELDEQGKGESVMMEFCHPQG</sequence>
<keyword evidence="1" id="KW-0808">Transferase</keyword>
<dbReference type="GO" id="GO:0008168">
    <property type="term" value="F:methyltransferase activity"/>
    <property type="evidence" value="ECO:0007669"/>
    <property type="project" value="UniProtKB-KW"/>
</dbReference>
<dbReference type="Gene3D" id="3.40.50.150">
    <property type="entry name" value="Vaccinia Virus protein VP39"/>
    <property type="match status" value="1"/>
</dbReference>
<dbReference type="SUPFAM" id="SSF53335">
    <property type="entry name" value="S-adenosyl-L-methionine-dependent methyltransferases"/>
    <property type="match status" value="1"/>
</dbReference>
<reference evidence="2" key="1">
    <citation type="submission" date="2021-05" db="EMBL/GenBank/DDBJ databases">
        <authorList>
            <person name="Pietrasiak N."/>
            <person name="Ward R."/>
            <person name="Stajich J.E."/>
            <person name="Kurbessoian T."/>
        </authorList>
    </citation>
    <scope>NUCLEOTIDE SEQUENCE</scope>
    <source>
        <strain evidence="2">UHER 2000/2452</strain>
    </source>
</reference>
<organism evidence="2 3">
    <name type="scientific">Drouetiella hepatica Uher 2000/2452</name>
    <dbReference type="NCBI Taxonomy" id="904376"/>
    <lineage>
        <taxon>Bacteria</taxon>
        <taxon>Bacillati</taxon>
        <taxon>Cyanobacteriota</taxon>
        <taxon>Cyanophyceae</taxon>
        <taxon>Oculatellales</taxon>
        <taxon>Oculatellaceae</taxon>
        <taxon>Drouetiella</taxon>
    </lineage>
</organism>
<dbReference type="EMBL" id="JAHHHD010000004">
    <property type="protein sequence ID" value="MBW4658269.1"/>
    <property type="molecule type" value="Genomic_DNA"/>
</dbReference>
<comment type="caution">
    <text evidence="2">The sequence shown here is derived from an EMBL/GenBank/DDBJ whole genome shotgun (WGS) entry which is preliminary data.</text>
</comment>
<evidence type="ECO:0000313" key="2">
    <source>
        <dbReference type="EMBL" id="MBW4658269.1"/>
    </source>
</evidence>
<dbReference type="Pfam" id="PF13489">
    <property type="entry name" value="Methyltransf_23"/>
    <property type="match status" value="1"/>
</dbReference>
<evidence type="ECO:0000313" key="3">
    <source>
        <dbReference type="Proteomes" id="UP000757435"/>
    </source>
</evidence>
<dbReference type="Proteomes" id="UP000757435">
    <property type="component" value="Unassembled WGS sequence"/>
</dbReference>
<dbReference type="PANTHER" id="PTHR43861">
    <property type="entry name" value="TRANS-ACONITATE 2-METHYLTRANSFERASE-RELATED"/>
    <property type="match status" value="1"/>
</dbReference>
<reference evidence="2" key="2">
    <citation type="journal article" date="2022" name="Microbiol. Resour. Announc.">
        <title>Metagenome Sequencing to Explore Phylogenomics of Terrestrial Cyanobacteria.</title>
        <authorList>
            <person name="Ward R.D."/>
            <person name="Stajich J.E."/>
            <person name="Johansen J.R."/>
            <person name="Huntemann M."/>
            <person name="Clum A."/>
            <person name="Foster B."/>
            <person name="Foster B."/>
            <person name="Roux S."/>
            <person name="Palaniappan K."/>
            <person name="Varghese N."/>
            <person name="Mukherjee S."/>
            <person name="Reddy T.B.K."/>
            <person name="Daum C."/>
            <person name="Copeland A."/>
            <person name="Chen I.A."/>
            <person name="Ivanova N.N."/>
            <person name="Kyrpides N.C."/>
            <person name="Shapiro N."/>
            <person name="Eloe-Fadrosh E.A."/>
            <person name="Pietrasiak N."/>
        </authorList>
    </citation>
    <scope>NUCLEOTIDE SEQUENCE</scope>
    <source>
        <strain evidence="2">UHER 2000/2452</strain>
    </source>
</reference>
<dbReference type="CDD" id="cd02440">
    <property type="entry name" value="AdoMet_MTases"/>
    <property type="match status" value="1"/>
</dbReference>
<evidence type="ECO:0000256" key="1">
    <source>
        <dbReference type="ARBA" id="ARBA00022679"/>
    </source>
</evidence>
<keyword evidence="2" id="KW-0489">Methyltransferase</keyword>